<name>A0A3B0VKI7_9ZZZZ</name>
<dbReference type="EMBL" id="UOEZ01000053">
    <property type="protein sequence ID" value="VAW37339.1"/>
    <property type="molecule type" value="Genomic_DNA"/>
</dbReference>
<dbReference type="HAMAP" id="MF_01805">
    <property type="entry name" value="ScpA"/>
    <property type="match status" value="1"/>
</dbReference>
<proteinExistence type="inferred from homology"/>
<dbReference type="InterPro" id="IPR003768">
    <property type="entry name" value="ScpA"/>
</dbReference>
<evidence type="ECO:0000313" key="1">
    <source>
        <dbReference type="EMBL" id="VAW37339.1"/>
    </source>
</evidence>
<protein>
    <submittedName>
        <fullName evidence="1">Segregation and condensation protein A</fullName>
    </submittedName>
</protein>
<gene>
    <name evidence="1" type="ORF">MNBD_DELTA02-1038</name>
</gene>
<sequence length="270" mass="30664">MNSSYNVKLDIFEGPMDLLLHLIKREKVDIYDIPISRITEQYIEYLDMLKGMNLDTAGEFVLMAATLIHIKSKMLLPAPESGEEEDEGEDPRGELIRKLLEYRRYKDAAIQLSGRYMLGKDVFTRGIPTDLKGLIDEEERENAELKAFSELSLYDLMEAFRDIIKKIPRVYEIDLSEERFKVADKVNFILERLSGMESVRFEQLFVAAASRGEVIVTFLALLELAKMFMVKINQCDDGVIRVYLPPESAGITGGTTGAVAGADNNIEEYD</sequence>
<dbReference type="Pfam" id="PF02616">
    <property type="entry name" value="SMC_ScpA"/>
    <property type="match status" value="1"/>
</dbReference>
<dbReference type="PANTHER" id="PTHR33969">
    <property type="entry name" value="SEGREGATION AND CONDENSATION PROTEIN A"/>
    <property type="match status" value="1"/>
</dbReference>
<reference evidence="1" key="1">
    <citation type="submission" date="2018-06" db="EMBL/GenBank/DDBJ databases">
        <authorList>
            <person name="Zhirakovskaya E."/>
        </authorList>
    </citation>
    <scope>NUCLEOTIDE SEQUENCE</scope>
</reference>
<dbReference type="AlphaFoldDB" id="A0A3B0VKI7"/>
<accession>A0A3B0VKI7</accession>
<organism evidence="1">
    <name type="scientific">hydrothermal vent metagenome</name>
    <dbReference type="NCBI Taxonomy" id="652676"/>
    <lineage>
        <taxon>unclassified sequences</taxon>
        <taxon>metagenomes</taxon>
        <taxon>ecological metagenomes</taxon>
    </lineage>
</organism>
<dbReference type="PANTHER" id="PTHR33969:SF2">
    <property type="entry name" value="SEGREGATION AND CONDENSATION PROTEIN A"/>
    <property type="match status" value="1"/>
</dbReference>
<dbReference type="Gene3D" id="6.10.250.2410">
    <property type="match status" value="1"/>
</dbReference>